<comment type="caution">
    <text evidence="8">The sequence shown here is derived from an EMBL/GenBank/DDBJ whole genome shotgun (WGS) entry which is preliminary data.</text>
</comment>
<evidence type="ECO:0000259" key="6">
    <source>
        <dbReference type="Pfam" id="PF01782"/>
    </source>
</evidence>
<dbReference type="InterPro" id="IPR002676">
    <property type="entry name" value="RimM_N"/>
</dbReference>
<dbReference type="Gene3D" id="2.40.30.60">
    <property type="entry name" value="RimM"/>
    <property type="match status" value="1"/>
</dbReference>
<dbReference type="Pfam" id="PF01782">
    <property type="entry name" value="RimM"/>
    <property type="match status" value="1"/>
</dbReference>
<dbReference type="PANTHER" id="PTHR33692:SF1">
    <property type="entry name" value="RIBOSOME MATURATION FACTOR RIMM"/>
    <property type="match status" value="1"/>
</dbReference>
<dbReference type="NCBIfam" id="TIGR02273">
    <property type="entry name" value="16S_RimM"/>
    <property type="match status" value="1"/>
</dbReference>
<evidence type="ECO:0000256" key="3">
    <source>
        <dbReference type="ARBA" id="ARBA00022552"/>
    </source>
</evidence>
<dbReference type="PANTHER" id="PTHR33692">
    <property type="entry name" value="RIBOSOME MATURATION FACTOR RIMM"/>
    <property type="match status" value="1"/>
</dbReference>
<organism evidence="8">
    <name type="scientific">Halopseudomonas xinjiangensis</name>
    <dbReference type="NCBI Taxonomy" id="487184"/>
    <lineage>
        <taxon>Bacteria</taxon>
        <taxon>Pseudomonadati</taxon>
        <taxon>Pseudomonadota</taxon>
        <taxon>Gammaproteobacteria</taxon>
        <taxon>Pseudomonadales</taxon>
        <taxon>Pseudomonadaceae</taxon>
        <taxon>Halopseudomonas</taxon>
    </lineage>
</organism>
<keyword evidence="4 5" id="KW-0143">Chaperone</keyword>
<reference evidence="8" key="1">
    <citation type="journal article" date="2020" name="mSystems">
        <title>Genome- and Community-Level Interaction Insights into Carbon Utilization and Element Cycling Functions of Hydrothermarchaeota in Hydrothermal Sediment.</title>
        <authorList>
            <person name="Zhou Z."/>
            <person name="Liu Y."/>
            <person name="Xu W."/>
            <person name="Pan J."/>
            <person name="Luo Z.H."/>
            <person name="Li M."/>
        </authorList>
    </citation>
    <scope>NUCLEOTIDE SEQUENCE [LARGE SCALE GENOMIC DNA]</scope>
    <source>
        <strain evidence="8">HyVt-324</strain>
    </source>
</reference>
<dbReference type="Gene3D" id="2.30.30.240">
    <property type="entry name" value="PRC-barrel domain"/>
    <property type="match status" value="1"/>
</dbReference>
<dbReference type="GO" id="GO:0006364">
    <property type="term" value="P:rRNA processing"/>
    <property type="evidence" value="ECO:0007669"/>
    <property type="project" value="UniProtKB-UniRule"/>
</dbReference>
<dbReference type="EMBL" id="DRFO01000017">
    <property type="protein sequence ID" value="HDZ56045.1"/>
    <property type="molecule type" value="Genomic_DNA"/>
</dbReference>
<evidence type="ECO:0000256" key="5">
    <source>
        <dbReference type="HAMAP-Rule" id="MF_00014"/>
    </source>
</evidence>
<protein>
    <recommendedName>
        <fullName evidence="5">Ribosome maturation factor RimM</fullName>
    </recommendedName>
</protein>
<feature type="domain" description="RimM N-terminal" evidence="6">
    <location>
        <begin position="20"/>
        <end position="99"/>
    </location>
</feature>
<feature type="domain" description="Ribosome maturation factor RimM PRC barrel" evidence="7">
    <location>
        <begin position="112"/>
        <end position="182"/>
    </location>
</feature>
<dbReference type="GO" id="GO:0042274">
    <property type="term" value="P:ribosomal small subunit biogenesis"/>
    <property type="evidence" value="ECO:0007669"/>
    <property type="project" value="UniProtKB-UniRule"/>
</dbReference>
<gene>
    <name evidence="5 8" type="primary">rimM</name>
    <name evidence="8" type="ORF">ENH64_06145</name>
</gene>
<dbReference type="SUPFAM" id="SSF50346">
    <property type="entry name" value="PRC-barrel domain"/>
    <property type="match status" value="1"/>
</dbReference>
<comment type="function">
    <text evidence="5">An accessory protein needed during the final step in the assembly of 30S ribosomal subunit, possibly for assembly of the head region. Essential for efficient processing of 16S rRNA. May be needed both before and after RbfA during the maturation of 16S rRNA. It has affinity for free ribosomal 30S subunits but not for 70S ribosomes.</text>
</comment>
<name>A0A7V1BNH2_9GAMM</name>
<keyword evidence="2 5" id="KW-0690">Ribosome biogenesis</keyword>
<dbReference type="GO" id="GO:0043022">
    <property type="term" value="F:ribosome binding"/>
    <property type="evidence" value="ECO:0007669"/>
    <property type="project" value="InterPro"/>
</dbReference>
<evidence type="ECO:0000256" key="1">
    <source>
        <dbReference type="ARBA" id="ARBA00022490"/>
    </source>
</evidence>
<evidence type="ECO:0000313" key="8">
    <source>
        <dbReference type="EMBL" id="HDZ56045.1"/>
    </source>
</evidence>
<dbReference type="GO" id="GO:0005840">
    <property type="term" value="C:ribosome"/>
    <property type="evidence" value="ECO:0007669"/>
    <property type="project" value="InterPro"/>
</dbReference>
<dbReference type="InterPro" id="IPR011033">
    <property type="entry name" value="PRC_barrel-like_sf"/>
</dbReference>
<dbReference type="InterPro" id="IPR036976">
    <property type="entry name" value="RimM_N_sf"/>
</dbReference>
<dbReference type="SUPFAM" id="SSF50447">
    <property type="entry name" value="Translation proteins"/>
    <property type="match status" value="1"/>
</dbReference>
<sequence>MTEMPGPAESVSSESPLVVLGKIVGVHGIRGAVKVYSHTDPLDNVLDYPEWTLRRGSEVRTASFTDARIQGRVLVVQLKGLNDRNQAQELVDFEICVVRNALPDLDEGEYYWHQLEGLQVVTLEGQLLGQIDHLLETGSNDVMVVKPCEGSLDQRERLLPYLPGQYVKKIDLTAALMQVDWDPEF</sequence>
<dbReference type="InterPro" id="IPR009000">
    <property type="entry name" value="Transl_B-barrel_sf"/>
</dbReference>
<evidence type="ECO:0000256" key="4">
    <source>
        <dbReference type="ARBA" id="ARBA00023186"/>
    </source>
</evidence>
<dbReference type="AlphaFoldDB" id="A0A7V1BNH2"/>
<comment type="subunit">
    <text evidence="5">Binds ribosomal protein uS19.</text>
</comment>
<keyword evidence="1 5" id="KW-0963">Cytoplasm</keyword>
<dbReference type="Pfam" id="PF24986">
    <property type="entry name" value="PRC_RimM"/>
    <property type="match status" value="1"/>
</dbReference>
<evidence type="ECO:0000256" key="2">
    <source>
        <dbReference type="ARBA" id="ARBA00022517"/>
    </source>
</evidence>
<dbReference type="HAMAP" id="MF_00014">
    <property type="entry name" value="Ribosome_mat_RimM"/>
    <property type="match status" value="1"/>
</dbReference>
<keyword evidence="3 5" id="KW-0698">rRNA processing</keyword>
<evidence type="ECO:0000259" key="7">
    <source>
        <dbReference type="Pfam" id="PF24986"/>
    </source>
</evidence>
<comment type="subcellular location">
    <subcellularLocation>
        <location evidence="5">Cytoplasm</location>
    </subcellularLocation>
</comment>
<proteinExistence type="inferred from homology"/>
<dbReference type="InterPro" id="IPR011961">
    <property type="entry name" value="RimM"/>
</dbReference>
<dbReference type="GO" id="GO:0005737">
    <property type="term" value="C:cytoplasm"/>
    <property type="evidence" value="ECO:0007669"/>
    <property type="project" value="UniProtKB-SubCell"/>
</dbReference>
<dbReference type="InterPro" id="IPR056792">
    <property type="entry name" value="PRC_RimM"/>
</dbReference>
<accession>A0A7V1BNH2</accession>
<comment type="similarity">
    <text evidence="5">Belongs to the RimM family.</text>
</comment>
<dbReference type="Proteomes" id="UP000885703">
    <property type="component" value="Unassembled WGS sequence"/>
</dbReference>
<comment type="domain">
    <text evidence="5">The PRC barrel domain binds ribosomal protein uS19.</text>
</comment>